<dbReference type="Gene3D" id="3.90.640.10">
    <property type="entry name" value="Actin, Chain A, domain 4"/>
    <property type="match status" value="1"/>
</dbReference>
<dbReference type="Gene3D" id="2.60.34.10">
    <property type="entry name" value="Substrate Binding Domain Of DNAk, Chain A, domain 1"/>
    <property type="match status" value="1"/>
</dbReference>
<dbReference type="AlphaFoldDB" id="A0A7S3F6Y8"/>
<name>A0A7S3F6Y8_9VIRI</name>
<dbReference type="InterPro" id="IPR043129">
    <property type="entry name" value="ATPase_NBD"/>
</dbReference>
<dbReference type="EMBL" id="HBHY01002105">
    <property type="protein sequence ID" value="CAE0126983.1"/>
    <property type="molecule type" value="Transcribed_RNA"/>
</dbReference>
<evidence type="ECO:0000256" key="4">
    <source>
        <dbReference type="SAM" id="MobiDB-lite"/>
    </source>
</evidence>
<dbReference type="Pfam" id="PF00012">
    <property type="entry name" value="HSP70"/>
    <property type="match status" value="1"/>
</dbReference>
<keyword evidence="2" id="KW-0067">ATP-binding</keyword>
<dbReference type="FunFam" id="3.90.640.10:FF:000004">
    <property type="entry name" value="Heat shock 70 kDa protein 4"/>
    <property type="match status" value="1"/>
</dbReference>
<feature type="region of interest" description="Disordered" evidence="4">
    <location>
        <begin position="525"/>
        <end position="552"/>
    </location>
</feature>
<gene>
    <name evidence="5" type="ORF">PSIN1315_LOCUS1317</name>
</gene>
<evidence type="ECO:0000256" key="2">
    <source>
        <dbReference type="ARBA" id="ARBA00022840"/>
    </source>
</evidence>
<evidence type="ECO:0008006" key="6">
    <source>
        <dbReference type="Google" id="ProtNLM"/>
    </source>
</evidence>
<evidence type="ECO:0000313" key="5">
    <source>
        <dbReference type="EMBL" id="CAE0126983.1"/>
    </source>
</evidence>
<dbReference type="Gene3D" id="3.30.30.30">
    <property type="match status" value="1"/>
</dbReference>
<sequence>MSVCGIDLGNDTSLVALARKRGIDMILNSESARETPAMAGFTPTRRFVGCAGKGQLNMNIKNTVTQIKRLIGRKFADPVVQAEAARAVYPIKERADGGVLVEVKYMGKSTELSPEQLLAVVMGDIKAIAEKDQGSKVTDVVIGVPVYFTDAQRRAMLDSAKIAGFNCLRLMHENTATALAYGIFKTDLPEKEPVHVAFVDVGHSNFQVSVVAFKKGELKVLSHAWDANLGGRDFDRAIAEHFARKFAEEKKGLGDVLGNTKAMGRLLKEIEKMKKILSANPEATLNVECLANDIDVKASVKREDFEQICAETLKRARAPCEKALSDCGLTVEQISSLEVVGSGSRVPAICATLQDVFKREVSRTLNASECVARGCALQCAMLSPVFKVRDFDVQDVFPFPVALSWESAGGATTMEVEGEEAAPATSSDGGEVFGKNNKVPSTKLITFYRDATFGIDAKYAEGAALDAGAVSEVGSFAVGPIPKPSVESEQKPKIKVKVSLNLHGLAKVESAQMIEEEEYQVKVEPKPAEKKEGDDTPMEEAEPEFVTKKRTKRTDVPVAATPAFGNSAETVAGWQTQEKAMLEQDQLMEDTAERKNALEEFVYSMRTALGGKYNAYMEEETRTAFCKQLDDMEDWLYDEGEDETKAVYVAKLDELKAVTDPVVERFDQDEKRPKAAQQLVAAIQGYEAFATGSEEKYAHIEQEKRDTVIKECAAAKAWLEDKTAQQAAQAKTAVPCFFAHEIEKKRETLVRVCQPVMDTPKPKPPPEPKAEEKPAEEAKAEDAAPMEEDGKPTAAADDLD</sequence>
<dbReference type="GO" id="GO:0005524">
    <property type="term" value="F:ATP binding"/>
    <property type="evidence" value="ECO:0007669"/>
    <property type="project" value="UniProtKB-KW"/>
</dbReference>
<comment type="similarity">
    <text evidence="3">Belongs to the heat shock protein 70 (TC 1.A.33) family. HSP110/SSE subfamily.</text>
</comment>
<protein>
    <recommendedName>
        <fullName evidence="6">Heat shock protein 70</fullName>
    </recommendedName>
</protein>
<dbReference type="PANTHER" id="PTHR45639:SF4">
    <property type="entry name" value="HSC70CB, ISOFORM G"/>
    <property type="match status" value="1"/>
</dbReference>
<dbReference type="FunFam" id="3.30.30.30:FF:000002">
    <property type="entry name" value="Heat shock 70 kDa protein 4"/>
    <property type="match status" value="1"/>
</dbReference>
<feature type="region of interest" description="Disordered" evidence="4">
    <location>
        <begin position="754"/>
        <end position="800"/>
    </location>
</feature>
<dbReference type="Gene3D" id="3.30.420.40">
    <property type="match status" value="2"/>
</dbReference>
<dbReference type="Gene3D" id="1.20.1270.10">
    <property type="match status" value="1"/>
</dbReference>
<dbReference type="GO" id="GO:0005634">
    <property type="term" value="C:nucleus"/>
    <property type="evidence" value="ECO:0007669"/>
    <property type="project" value="TreeGrafter"/>
</dbReference>
<evidence type="ECO:0000256" key="3">
    <source>
        <dbReference type="ARBA" id="ARBA00061090"/>
    </source>
</evidence>
<dbReference type="FunFam" id="1.20.1270.10:FF:000002">
    <property type="entry name" value="Heat shock 70 kDa protein 4"/>
    <property type="match status" value="1"/>
</dbReference>
<dbReference type="GO" id="GO:0005829">
    <property type="term" value="C:cytosol"/>
    <property type="evidence" value="ECO:0007669"/>
    <property type="project" value="TreeGrafter"/>
</dbReference>
<dbReference type="SUPFAM" id="SSF53067">
    <property type="entry name" value="Actin-like ATPase domain"/>
    <property type="match status" value="2"/>
</dbReference>
<reference evidence="5" key="1">
    <citation type="submission" date="2021-01" db="EMBL/GenBank/DDBJ databases">
        <authorList>
            <person name="Corre E."/>
            <person name="Pelletier E."/>
            <person name="Niang G."/>
            <person name="Scheremetjew M."/>
            <person name="Finn R."/>
            <person name="Kale V."/>
            <person name="Holt S."/>
            <person name="Cochrane G."/>
            <person name="Meng A."/>
            <person name="Brown T."/>
            <person name="Cohen L."/>
        </authorList>
    </citation>
    <scope>NUCLEOTIDE SEQUENCE</scope>
    <source>
        <strain evidence="5">RCC927</strain>
    </source>
</reference>
<proteinExistence type="inferred from homology"/>
<dbReference type="InterPro" id="IPR013126">
    <property type="entry name" value="Hsp_70_fam"/>
</dbReference>
<dbReference type="SUPFAM" id="SSF100934">
    <property type="entry name" value="Heat shock protein 70kD (HSP70), C-terminal subdomain"/>
    <property type="match status" value="2"/>
</dbReference>
<dbReference type="GO" id="GO:0140662">
    <property type="term" value="F:ATP-dependent protein folding chaperone"/>
    <property type="evidence" value="ECO:0007669"/>
    <property type="project" value="InterPro"/>
</dbReference>
<evidence type="ECO:0000256" key="1">
    <source>
        <dbReference type="ARBA" id="ARBA00022741"/>
    </source>
</evidence>
<accession>A0A7S3F6Y8</accession>
<dbReference type="InterPro" id="IPR029047">
    <property type="entry name" value="HSP70_peptide-bd_sf"/>
</dbReference>
<dbReference type="PRINTS" id="PR00301">
    <property type="entry name" value="HEATSHOCK70"/>
</dbReference>
<keyword evidence="1" id="KW-0547">Nucleotide-binding</keyword>
<dbReference type="SUPFAM" id="SSF100920">
    <property type="entry name" value="Heat shock protein 70kD (HSP70), peptide-binding domain"/>
    <property type="match status" value="1"/>
</dbReference>
<organism evidence="5">
    <name type="scientific">Prasinoderma singulare</name>
    <dbReference type="NCBI Taxonomy" id="676789"/>
    <lineage>
        <taxon>Eukaryota</taxon>
        <taxon>Viridiplantae</taxon>
        <taxon>Prasinodermophyta</taxon>
        <taxon>Prasinodermophyceae</taxon>
        <taxon>Prasinodermales</taxon>
        <taxon>Prasinodermaceae</taxon>
        <taxon>Prasinoderma</taxon>
    </lineage>
</organism>
<dbReference type="InterPro" id="IPR029048">
    <property type="entry name" value="HSP70_C_sf"/>
</dbReference>
<feature type="compositionally biased region" description="Basic and acidic residues" evidence="4">
    <location>
        <begin position="760"/>
        <end position="782"/>
    </location>
</feature>
<dbReference type="PANTHER" id="PTHR45639">
    <property type="entry name" value="HSC70CB, ISOFORM G-RELATED"/>
    <property type="match status" value="1"/>
</dbReference>
<feature type="compositionally biased region" description="Basic and acidic residues" evidence="4">
    <location>
        <begin position="525"/>
        <end position="534"/>
    </location>
</feature>